<feature type="signal peptide" evidence="1">
    <location>
        <begin position="1"/>
        <end position="22"/>
    </location>
</feature>
<protein>
    <recommendedName>
        <fullName evidence="4">Peroxidase</fullName>
    </recommendedName>
</protein>
<keyword evidence="3" id="KW-1185">Reference proteome</keyword>
<evidence type="ECO:0008006" key="4">
    <source>
        <dbReference type="Google" id="ProtNLM"/>
    </source>
</evidence>
<dbReference type="EMBL" id="CP023407">
    <property type="protein sequence ID" value="AYL36596.1"/>
    <property type="molecule type" value="Genomic_DNA"/>
</dbReference>
<name>A0A494UVW7_9ACTN</name>
<sequence>MTPVLLSLSLSLSALLAASAWAAPAAGAAPRADRPAAVPSGWAKVDATDLTRIAQNDGARQAPLAAGDVSAQAEEPELLAMQSLRNQKFVTTEKTYPAPHTGVLRARSDAYGGSWEGFAFEWDETTGTYALKSLANDRYVAVEKNFTGAAQNELRARSTSVGGWERFVLYYSESLDRWALQSTLNGLFVAMENNYTGSLQYALRARSTTISGSWEEFNLYTIGA</sequence>
<proteinExistence type="predicted"/>
<dbReference type="CDD" id="cd00257">
    <property type="entry name" value="beta-trefoil_FSCN-like"/>
    <property type="match status" value="1"/>
</dbReference>
<dbReference type="RefSeq" id="WP_121546376.1">
    <property type="nucleotide sequence ID" value="NZ_CP023407.1"/>
</dbReference>
<evidence type="ECO:0000313" key="3">
    <source>
        <dbReference type="Proteomes" id="UP000282170"/>
    </source>
</evidence>
<dbReference type="SUPFAM" id="SSF50405">
    <property type="entry name" value="Actin-crosslinking proteins"/>
    <property type="match status" value="1"/>
</dbReference>
<organism evidence="2 3">
    <name type="scientific">Streptomyces fungicidicus</name>
    <dbReference type="NCBI Taxonomy" id="68203"/>
    <lineage>
        <taxon>Bacteria</taxon>
        <taxon>Bacillati</taxon>
        <taxon>Actinomycetota</taxon>
        <taxon>Actinomycetes</taxon>
        <taxon>Kitasatosporales</taxon>
        <taxon>Streptomycetaceae</taxon>
        <taxon>Streptomyces</taxon>
    </lineage>
</organism>
<dbReference type="KEGG" id="sfug:CNQ36_14875"/>
<dbReference type="InterPro" id="IPR008999">
    <property type="entry name" value="Actin-crosslinking"/>
</dbReference>
<accession>A0A494UVW7</accession>
<dbReference type="AlphaFoldDB" id="A0A494UVW7"/>
<gene>
    <name evidence="2" type="ORF">CNQ36_14875</name>
</gene>
<feature type="chain" id="PRO_5039566197" description="Peroxidase" evidence="1">
    <location>
        <begin position="23"/>
        <end position="224"/>
    </location>
</feature>
<reference evidence="2 3" key="1">
    <citation type="submission" date="2017-09" db="EMBL/GenBank/DDBJ databases">
        <authorList>
            <person name="Zhang H."/>
            <person name="Hu S."/>
            <person name="Xu J."/>
            <person name="He Z."/>
        </authorList>
    </citation>
    <scope>NUCLEOTIDE SEQUENCE [LARGE SCALE GENOMIC DNA]</scope>
    <source>
        <strain evidence="2 3">TXX3120</strain>
    </source>
</reference>
<dbReference type="Gene3D" id="2.80.10.50">
    <property type="match status" value="1"/>
</dbReference>
<evidence type="ECO:0000256" key="1">
    <source>
        <dbReference type="SAM" id="SignalP"/>
    </source>
</evidence>
<dbReference type="GeneID" id="93884108"/>
<keyword evidence="1" id="KW-0732">Signal</keyword>
<dbReference type="Proteomes" id="UP000282170">
    <property type="component" value="Chromosome"/>
</dbReference>
<evidence type="ECO:0000313" key="2">
    <source>
        <dbReference type="EMBL" id="AYL36596.1"/>
    </source>
</evidence>